<feature type="non-terminal residue" evidence="2">
    <location>
        <position position="1"/>
    </location>
</feature>
<dbReference type="AlphaFoldDB" id="A0A7J6RE18"/>
<proteinExistence type="predicted"/>
<protein>
    <recommendedName>
        <fullName evidence="1">MOSC domain-containing protein</fullName>
    </recommendedName>
</protein>
<dbReference type="GO" id="GO:0003824">
    <property type="term" value="F:catalytic activity"/>
    <property type="evidence" value="ECO:0007669"/>
    <property type="project" value="InterPro"/>
</dbReference>
<evidence type="ECO:0000313" key="2">
    <source>
        <dbReference type="EMBL" id="KAF4718988.1"/>
    </source>
</evidence>
<dbReference type="InterPro" id="IPR005303">
    <property type="entry name" value="MOCOS_middle"/>
</dbReference>
<dbReference type="Proteomes" id="UP000574390">
    <property type="component" value="Unassembled WGS sequence"/>
</dbReference>
<dbReference type="EMBL" id="JABANM010022796">
    <property type="protein sequence ID" value="KAF4718988.1"/>
    <property type="molecule type" value="Genomic_DNA"/>
</dbReference>
<sequence length="299" mass="32466">SEGAQLHSVEILTHHIGFLHVAFVRKLEMFPGYSEACDASLVASSCGSVAPAVLRHSGLSREMTSKPVPVGPIVMVTAAGAALYAVLTNRKNENIEAEEPAVARIDELIVYPIKSGAGVQVDHSEVTWKGLKHDRSYCIVVPVEESQQGQAMAPRMSLIHPSLPNSEGITLSFVQAGETCSSIHVPLVTDGKRFAIIVWDNPAVGMDQGDPVAEWLSAQLGIPGTRLLKSVDDDELTGYFSARERDRGHQDGHGLDFHYNFPLDVLSRASAAQLICRVPVDLGRTMDHRRFRSNILLDG</sequence>
<reference evidence="2 3" key="1">
    <citation type="submission" date="2020-04" db="EMBL/GenBank/DDBJ databases">
        <title>Perkinsus olseni comparative genomics.</title>
        <authorList>
            <person name="Bogema D.R."/>
        </authorList>
    </citation>
    <scope>NUCLEOTIDE SEQUENCE [LARGE SCALE GENOMIC DNA]</scope>
    <source>
        <strain evidence="2">ATCC PRA-205</strain>
    </source>
</reference>
<evidence type="ECO:0000259" key="1">
    <source>
        <dbReference type="PROSITE" id="PS51340"/>
    </source>
</evidence>
<dbReference type="InterPro" id="IPR005302">
    <property type="entry name" value="MoCF_Sase_C"/>
</dbReference>
<dbReference type="Pfam" id="PF03476">
    <property type="entry name" value="MOSC_N"/>
    <property type="match status" value="1"/>
</dbReference>
<dbReference type="SUPFAM" id="SSF141673">
    <property type="entry name" value="MOSC N-terminal domain-like"/>
    <property type="match status" value="1"/>
</dbReference>
<evidence type="ECO:0000313" key="3">
    <source>
        <dbReference type="Proteomes" id="UP000574390"/>
    </source>
</evidence>
<name>A0A7J6RE18_PEROL</name>
<dbReference type="GO" id="GO:0030151">
    <property type="term" value="F:molybdenum ion binding"/>
    <property type="evidence" value="ECO:0007669"/>
    <property type="project" value="InterPro"/>
</dbReference>
<dbReference type="GO" id="GO:0030170">
    <property type="term" value="F:pyridoxal phosphate binding"/>
    <property type="evidence" value="ECO:0007669"/>
    <property type="project" value="InterPro"/>
</dbReference>
<comment type="caution">
    <text evidence="2">The sequence shown here is derived from an EMBL/GenBank/DDBJ whole genome shotgun (WGS) entry which is preliminary data.</text>
</comment>
<dbReference type="PROSITE" id="PS51340">
    <property type="entry name" value="MOSC"/>
    <property type="match status" value="1"/>
</dbReference>
<accession>A0A7J6RE18</accession>
<organism evidence="2 3">
    <name type="scientific">Perkinsus olseni</name>
    <name type="common">Perkinsus atlanticus</name>
    <dbReference type="NCBI Taxonomy" id="32597"/>
    <lineage>
        <taxon>Eukaryota</taxon>
        <taxon>Sar</taxon>
        <taxon>Alveolata</taxon>
        <taxon>Perkinsozoa</taxon>
        <taxon>Perkinsea</taxon>
        <taxon>Perkinsida</taxon>
        <taxon>Perkinsidae</taxon>
        <taxon>Perkinsus</taxon>
    </lineage>
</organism>
<feature type="non-terminal residue" evidence="2">
    <location>
        <position position="299"/>
    </location>
</feature>
<feature type="domain" description="MOSC" evidence="1">
    <location>
        <begin position="209"/>
        <end position="299"/>
    </location>
</feature>
<gene>
    <name evidence="2" type="ORF">FOZ62_002780</name>
</gene>